<keyword evidence="5" id="KW-0812">Transmembrane</keyword>
<dbReference type="PANTHER" id="PTHR12549">
    <property type="entry name" value="JMJC DOMAIN-CONTAINING HISTONE DEMETHYLATION PROTEIN"/>
    <property type="match status" value="1"/>
</dbReference>
<feature type="transmembrane region" description="Helical" evidence="5">
    <location>
        <begin position="252"/>
        <end position="269"/>
    </location>
</feature>
<dbReference type="GO" id="GO:0000785">
    <property type="term" value="C:chromatin"/>
    <property type="evidence" value="ECO:0007669"/>
    <property type="project" value="TreeGrafter"/>
</dbReference>
<dbReference type="GO" id="GO:0003712">
    <property type="term" value="F:transcription coregulator activity"/>
    <property type="evidence" value="ECO:0007669"/>
    <property type="project" value="TreeGrafter"/>
</dbReference>
<comment type="subcellular location">
    <subcellularLocation>
        <location evidence="1">Nucleus</location>
    </subcellularLocation>
</comment>
<dbReference type="Proteomes" id="UP000077755">
    <property type="component" value="Chromosome 5"/>
</dbReference>
<accession>A0AAF1B0X7</accession>
<dbReference type="AlphaFoldDB" id="A0AAF1B0X7"/>
<proteinExistence type="inferred from homology"/>
<comment type="similarity">
    <text evidence="2">Belongs to the JARID1 histone demethylase family.</text>
</comment>
<dbReference type="GO" id="GO:0046872">
    <property type="term" value="F:metal ion binding"/>
    <property type="evidence" value="ECO:0007669"/>
    <property type="project" value="UniProtKB-KW"/>
</dbReference>
<evidence type="ECO:0000256" key="2">
    <source>
        <dbReference type="ARBA" id="ARBA00006801"/>
    </source>
</evidence>
<dbReference type="Gene3D" id="2.60.120.650">
    <property type="entry name" value="Cupin"/>
    <property type="match status" value="1"/>
</dbReference>
<dbReference type="GO" id="GO:0006357">
    <property type="term" value="P:regulation of transcription by RNA polymerase II"/>
    <property type="evidence" value="ECO:0007669"/>
    <property type="project" value="TreeGrafter"/>
</dbReference>
<sequence length="276" mass="31972">MERKTQELVASRSRIESYPQMNEEDFLMECPFCRDICNCKSCLRLELPEKVCFFDILTSIINEFIKGRFSISSHFNLYCIIFPRLEAIELWAHRLQQRTVVPAGRQNYLNGGLTRMAASLEEYSLSLFFKGYTEGRLDLAGWPQMLKLNDWPESGSFEDRLPRHNVEFLSALPFKEYTHPQSGYLNLAVKLPEGHLKPDTGPKLYTAYGFSQQLGRGDSVSKLSYHDSDAISTKALNLQVNHRNVFDFLLKLKYLLLFIAIYFIMIRISDISWCPP</sequence>
<reference evidence="6" key="1">
    <citation type="journal article" date="2016" name="Nat. Genet.">
        <title>A high-quality carrot genome assembly provides new insights into carotenoid accumulation and asterid genome evolution.</title>
        <authorList>
            <person name="Iorizzo M."/>
            <person name="Ellison S."/>
            <person name="Senalik D."/>
            <person name="Zeng P."/>
            <person name="Satapoomin P."/>
            <person name="Huang J."/>
            <person name="Bowman M."/>
            <person name="Iovene M."/>
            <person name="Sanseverino W."/>
            <person name="Cavagnaro P."/>
            <person name="Yildiz M."/>
            <person name="Macko-Podgorni A."/>
            <person name="Moranska E."/>
            <person name="Grzebelus E."/>
            <person name="Grzebelus D."/>
            <person name="Ashrafi H."/>
            <person name="Zheng Z."/>
            <person name="Cheng S."/>
            <person name="Spooner D."/>
            <person name="Van Deynze A."/>
            <person name="Simon P."/>
        </authorList>
    </citation>
    <scope>NUCLEOTIDE SEQUENCE</scope>
    <source>
        <tissue evidence="6">Leaf</tissue>
    </source>
</reference>
<dbReference type="GO" id="GO:0031490">
    <property type="term" value="F:chromatin DNA binding"/>
    <property type="evidence" value="ECO:0007669"/>
    <property type="project" value="TreeGrafter"/>
</dbReference>
<name>A0AAF1B0X7_DAUCS</name>
<evidence type="ECO:0000313" key="7">
    <source>
        <dbReference type="Proteomes" id="UP000077755"/>
    </source>
</evidence>
<dbReference type="GO" id="GO:0032454">
    <property type="term" value="F:histone H3K9 demethylase activity"/>
    <property type="evidence" value="ECO:0007669"/>
    <property type="project" value="InterPro"/>
</dbReference>
<keyword evidence="4" id="KW-0539">Nucleus</keyword>
<reference evidence="6" key="2">
    <citation type="submission" date="2022-03" db="EMBL/GenBank/DDBJ databases">
        <title>Draft title - Genomic analysis of global carrot germplasm unveils the trajectory of domestication and the origin of high carotenoid orange carrot.</title>
        <authorList>
            <person name="Iorizzo M."/>
            <person name="Ellison S."/>
            <person name="Senalik D."/>
            <person name="Macko-Podgorni A."/>
            <person name="Grzebelus D."/>
            <person name="Bostan H."/>
            <person name="Rolling W."/>
            <person name="Curaba J."/>
            <person name="Simon P."/>
        </authorList>
    </citation>
    <scope>NUCLEOTIDE SEQUENCE</scope>
    <source>
        <tissue evidence="6">Leaf</tissue>
    </source>
</reference>
<keyword evidence="5" id="KW-0472">Membrane</keyword>
<evidence type="ECO:0000313" key="6">
    <source>
        <dbReference type="EMBL" id="WOH02449.1"/>
    </source>
</evidence>
<keyword evidence="5" id="KW-1133">Transmembrane helix</keyword>
<dbReference type="PANTHER" id="PTHR12549:SF11">
    <property type="entry name" value="LYSINE-SPECIFIC DEMETHYLASE JMJ25"/>
    <property type="match status" value="1"/>
</dbReference>
<evidence type="ECO:0000256" key="4">
    <source>
        <dbReference type="ARBA" id="ARBA00023242"/>
    </source>
</evidence>
<keyword evidence="7" id="KW-1185">Reference proteome</keyword>
<dbReference type="GO" id="GO:0000118">
    <property type="term" value="C:histone deacetylase complex"/>
    <property type="evidence" value="ECO:0007669"/>
    <property type="project" value="TreeGrafter"/>
</dbReference>
<dbReference type="InterPro" id="IPR045109">
    <property type="entry name" value="LSDs-like"/>
</dbReference>
<dbReference type="EMBL" id="CP093347">
    <property type="protein sequence ID" value="WOH02449.1"/>
    <property type="molecule type" value="Genomic_DNA"/>
</dbReference>
<gene>
    <name evidence="6" type="ORF">DCAR_0521838</name>
</gene>
<organism evidence="6 7">
    <name type="scientific">Daucus carota subsp. sativus</name>
    <name type="common">Carrot</name>
    <dbReference type="NCBI Taxonomy" id="79200"/>
    <lineage>
        <taxon>Eukaryota</taxon>
        <taxon>Viridiplantae</taxon>
        <taxon>Streptophyta</taxon>
        <taxon>Embryophyta</taxon>
        <taxon>Tracheophyta</taxon>
        <taxon>Spermatophyta</taxon>
        <taxon>Magnoliopsida</taxon>
        <taxon>eudicotyledons</taxon>
        <taxon>Gunneridae</taxon>
        <taxon>Pentapetalae</taxon>
        <taxon>asterids</taxon>
        <taxon>campanulids</taxon>
        <taxon>Apiales</taxon>
        <taxon>Apiaceae</taxon>
        <taxon>Apioideae</taxon>
        <taxon>Scandiceae</taxon>
        <taxon>Daucinae</taxon>
        <taxon>Daucus</taxon>
        <taxon>Daucus sect. Daucus</taxon>
    </lineage>
</organism>
<protein>
    <submittedName>
        <fullName evidence="6">Uncharacterized protein</fullName>
    </submittedName>
</protein>
<evidence type="ECO:0000256" key="5">
    <source>
        <dbReference type="SAM" id="Phobius"/>
    </source>
</evidence>
<evidence type="ECO:0000256" key="1">
    <source>
        <dbReference type="ARBA" id="ARBA00004123"/>
    </source>
</evidence>
<evidence type="ECO:0000256" key="3">
    <source>
        <dbReference type="ARBA" id="ARBA00022723"/>
    </source>
</evidence>
<keyword evidence="3" id="KW-0479">Metal-binding</keyword>